<evidence type="ECO:0000256" key="3">
    <source>
        <dbReference type="ARBA" id="ARBA00023002"/>
    </source>
</evidence>
<feature type="domain" description="Transketolase-like pyrimidine-binding" evidence="5">
    <location>
        <begin position="90"/>
        <end position="163"/>
    </location>
</feature>
<dbReference type="EMBL" id="CAJOAZ010025294">
    <property type="protein sequence ID" value="CAF4391945.1"/>
    <property type="molecule type" value="Genomic_DNA"/>
</dbReference>
<proteinExistence type="inferred from homology"/>
<sequence>AEVTKYEKFIDTAWTNSKNSAVVKIKSWIDAPWKGFFNKHGPFPYPKTGISEDKVKNIGIKAYEPPKDLNLHRGLKRIFDNRIKMLEERQIDWALAESIAIGSILDSGHHVRLSGQDVERGTFSHRHHVLHDQEKDLVTYIPLNNLHQTQGNYTICNRSLTEFAV</sequence>
<dbReference type="GO" id="GO:0006099">
    <property type="term" value="P:tricarboxylic acid cycle"/>
    <property type="evidence" value="ECO:0007669"/>
    <property type="project" value="TreeGrafter"/>
</dbReference>
<organism evidence="6 7">
    <name type="scientific">Adineta steineri</name>
    <dbReference type="NCBI Taxonomy" id="433720"/>
    <lineage>
        <taxon>Eukaryota</taxon>
        <taxon>Metazoa</taxon>
        <taxon>Spiralia</taxon>
        <taxon>Gnathifera</taxon>
        <taxon>Rotifera</taxon>
        <taxon>Eurotatoria</taxon>
        <taxon>Bdelloidea</taxon>
        <taxon>Adinetida</taxon>
        <taxon>Adinetidae</taxon>
        <taxon>Adineta</taxon>
    </lineage>
</organism>
<dbReference type="SUPFAM" id="SSF52518">
    <property type="entry name" value="Thiamin diphosphate-binding fold (THDP-binding)"/>
    <property type="match status" value="1"/>
</dbReference>
<comment type="cofactor">
    <cofactor evidence="1">
        <name>thiamine diphosphate</name>
        <dbReference type="ChEBI" id="CHEBI:58937"/>
    </cofactor>
</comment>
<reference evidence="6" key="1">
    <citation type="submission" date="2021-02" db="EMBL/GenBank/DDBJ databases">
        <authorList>
            <person name="Nowell W R."/>
        </authorList>
    </citation>
    <scope>NUCLEOTIDE SEQUENCE</scope>
</reference>
<evidence type="ECO:0000259" key="5">
    <source>
        <dbReference type="Pfam" id="PF02779"/>
    </source>
</evidence>
<evidence type="ECO:0000256" key="2">
    <source>
        <dbReference type="ARBA" id="ARBA00006936"/>
    </source>
</evidence>
<dbReference type="PANTHER" id="PTHR23152">
    <property type="entry name" value="2-OXOGLUTARATE DEHYDROGENASE"/>
    <property type="match status" value="1"/>
</dbReference>
<feature type="non-terminal residue" evidence="6">
    <location>
        <position position="1"/>
    </location>
</feature>
<name>A0A820NP34_9BILA</name>
<evidence type="ECO:0000313" key="7">
    <source>
        <dbReference type="Proteomes" id="UP000663844"/>
    </source>
</evidence>
<dbReference type="AlphaFoldDB" id="A0A820NP34"/>
<evidence type="ECO:0000256" key="4">
    <source>
        <dbReference type="ARBA" id="ARBA00023052"/>
    </source>
</evidence>
<comment type="caution">
    <text evidence="6">The sequence shown here is derived from an EMBL/GenBank/DDBJ whole genome shotgun (WGS) entry which is preliminary data.</text>
</comment>
<feature type="non-terminal residue" evidence="6">
    <location>
        <position position="165"/>
    </location>
</feature>
<keyword evidence="3" id="KW-0560">Oxidoreductase</keyword>
<dbReference type="GO" id="GO:0030976">
    <property type="term" value="F:thiamine pyrophosphate binding"/>
    <property type="evidence" value="ECO:0007669"/>
    <property type="project" value="InterPro"/>
</dbReference>
<dbReference type="Pfam" id="PF02779">
    <property type="entry name" value="Transket_pyr"/>
    <property type="match status" value="1"/>
</dbReference>
<dbReference type="InterPro" id="IPR029061">
    <property type="entry name" value="THDP-binding"/>
</dbReference>
<dbReference type="GO" id="GO:0045252">
    <property type="term" value="C:oxoglutarate dehydrogenase complex"/>
    <property type="evidence" value="ECO:0007669"/>
    <property type="project" value="TreeGrafter"/>
</dbReference>
<dbReference type="InterPro" id="IPR011603">
    <property type="entry name" value="2oxoglutarate_DH_E1"/>
</dbReference>
<dbReference type="PANTHER" id="PTHR23152:SF4">
    <property type="entry name" value="2-OXOADIPATE DEHYDROGENASE COMPLEX COMPONENT E1"/>
    <property type="match status" value="1"/>
</dbReference>
<accession>A0A820NP34</accession>
<dbReference type="GO" id="GO:0005739">
    <property type="term" value="C:mitochondrion"/>
    <property type="evidence" value="ECO:0007669"/>
    <property type="project" value="TreeGrafter"/>
</dbReference>
<keyword evidence="4" id="KW-0786">Thiamine pyrophosphate</keyword>
<dbReference type="InterPro" id="IPR005475">
    <property type="entry name" value="Transketolase-like_Pyr-bd"/>
</dbReference>
<gene>
    <name evidence="6" type="ORF">OXD698_LOCUS50958</name>
</gene>
<comment type="similarity">
    <text evidence="2">Belongs to the alpha-ketoglutarate dehydrogenase family.</text>
</comment>
<dbReference type="GO" id="GO:0004591">
    <property type="term" value="F:oxoglutarate dehydrogenase (succinyl-transferring) activity"/>
    <property type="evidence" value="ECO:0007669"/>
    <property type="project" value="TreeGrafter"/>
</dbReference>
<evidence type="ECO:0000313" key="6">
    <source>
        <dbReference type="EMBL" id="CAF4391945.1"/>
    </source>
</evidence>
<dbReference type="Gene3D" id="3.40.50.12470">
    <property type="match status" value="1"/>
</dbReference>
<evidence type="ECO:0000256" key="1">
    <source>
        <dbReference type="ARBA" id="ARBA00001964"/>
    </source>
</evidence>
<protein>
    <recommendedName>
        <fullName evidence="5">Transketolase-like pyrimidine-binding domain-containing protein</fullName>
    </recommendedName>
</protein>
<dbReference type="Proteomes" id="UP000663844">
    <property type="component" value="Unassembled WGS sequence"/>
</dbReference>